<dbReference type="OrthoDB" id="2933491at2"/>
<dbReference type="EMBL" id="RAYQ01000001">
    <property type="protein sequence ID" value="RKI94336.1"/>
    <property type="molecule type" value="Genomic_DNA"/>
</dbReference>
<dbReference type="PANTHER" id="PTHR33734">
    <property type="entry name" value="LYSM DOMAIN-CONTAINING GPI-ANCHORED PROTEIN 2"/>
    <property type="match status" value="1"/>
</dbReference>
<proteinExistence type="predicted"/>
<dbReference type="InterPro" id="IPR002477">
    <property type="entry name" value="Peptidoglycan-bd-like"/>
</dbReference>
<dbReference type="AlphaFoldDB" id="A0A3A9B499"/>
<sequence>MAIGYLIVQARTAHDALPLVGAQIWVMDNQEKSVYHLITDESGETQRVALETLDRSLSLNPDFQGTPFISYQVLAFADGFNTVHVDGIPILDGETAIQPIEFVPMRKMQRIPTVTEIQIGAPAVSMAGSRYQKIPGTDPQILRQVVIPNPITVHLGSPGTAASNVQVSFPNYVKNVASSEIYPTWPDASLRANIYAIITFALNRVYTEWYRSRGYNFDITNNTAYDQYFIYGRNIYESVSLIVDEIFNEFVRRQGQIAPYFTSFCSGTTVTCAGLSQWGTVTLANQGLSPLQILRSYYPKDVEIAETNIITGILSSYPGTALQTGSTGLDVQTIQTYLERVRRNYPAIPAITDEAGIFGESTKAAVARFQSIFNLTPDGIVGKATWNKLSYLYTSVTRLAELDSEGTSLGIGTVPPASILRLGSSGQDVITLQYLLNVAAEFNPAIPAPAQDGDFGIETQQAVAAFQRAAGLKADGIVGPLTWQALYQTYLGVGDIIPPDVDTGVMDYTVRSGDTLWLLAQRYHTTVDDIKRLNGLTSDELSIGQVLKIPLTESPGGSYFEYVVRSGDTLWLLAQRYHTTVDDIMQLNGLSGSALSIGQILKIPSAGSSPAPYFEYTVRSGDTLWQLARRFGTTVNKIKSLNGLSSDILNIGQVLLIPSD</sequence>
<organism evidence="2 3">
    <name type="scientific">Parablautia intestinalis</name>
    <dbReference type="NCBI Taxonomy" id="2320100"/>
    <lineage>
        <taxon>Bacteria</taxon>
        <taxon>Bacillati</taxon>
        <taxon>Bacillota</taxon>
        <taxon>Clostridia</taxon>
        <taxon>Lachnospirales</taxon>
        <taxon>Lachnospiraceae</taxon>
        <taxon>Parablautia</taxon>
    </lineage>
</organism>
<accession>A0A3A9B499</accession>
<evidence type="ECO:0000313" key="2">
    <source>
        <dbReference type="EMBL" id="RKI94336.1"/>
    </source>
</evidence>
<dbReference type="Pfam" id="PF01471">
    <property type="entry name" value="PG_binding_1"/>
    <property type="match status" value="2"/>
</dbReference>
<dbReference type="InterPro" id="IPR036366">
    <property type="entry name" value="PGBDSf"/>
</dbReference>
<dbReference type="PROSITE" id="PS51782">
    <property type="entry name" value="LYSM"/>
    <property type="match status" value="3"/>
</dbReference>
<reference evidence="2 3" key="1">
    <citation type="submission" date="2018-09" db="EMBL/GenBank/DDBJ databases">
        <title>Murine metabolic-syndrome-specific gut microbial biobank.</title>
        <authorList>
            <person name="Liu C."/>
        </authorList>
    </citation>
    <scope>NUCLEOTIDE SEQUENCE [LARGE SCALE GENOMIC DNA]</scope>
    <source>
        <strain evidence="2 3">0.1xD8-82</strain>
    </source>
</reference>
<protein>
    <submittedName>
        <fullName evidence="2">LysM peptidoglycan-binding domain-containing protein</fullName>
    </submittedName>
</protein>
<evidence type="ECO:0000259" key="1">
    <source>
        <dbReference type="PROSITE" id="PS51782"/>
    </source>
</evidence>
<feature type="domain" description="LysM" evidence="1">
    <location>
        <begin position="560"/>
        <end position="603"/>
    </location>
</feature>
<dbReference type="GO" id="GO:0008932">
    <property type="term" value="F:lytic endotransglycosylase activity"/>
    <property type="evidence" value="ECO:0007669"/>
    <property type="project" value="TreeGrafter"/>
</dbReference>
<dbReference type="InterPro" id="IPR036365">
    <property type="entry name" value="PGBD-like_sf"/>
</dbReference>
<dbReference type="SUPFAM" id="SSF47090">
    <property type="entry name" value="PGBD-like"/>
    <property type="match status" value="2"/>
</dbReference>
<dbReference type="Gene3D" id="3.10.350.10">
    <property type="entry name" value="LysM domain"/>
    <property type="match status" value="3"/>
</dbReference>
<comment type="caution">
    <text evidence="2">The sequence shown here is derived from an EMBL/GenBank/DDBJ whole genome shotgun (WGS) entry which is preliminary data.</text>
</comment>
<dbReference type="Pfam" id="PF01476">
    <property type="entry name" value="LysM"/>
    <property type="match status" value="3"/>
</dbReference>
<evidence type="ECO:0000313" key="3">
    <source>
        <dbReference type="Proteomes" id="UP000280696"/>
    </source>
</evidence>
<dbReference type="CDD" id="cd00118">
    <property type="entry name" value="LysM"/>
    <property type="match status" value="3"/>
</dbReference>
<feature type="domain" description="LysM" evidence="1">
    <location>
        <begin position="506"/>
        <end position="549"/>
    </location>
</feature>
<name>A0A3A9B499_9FIRM</name>
<dbReference type="PANTHER" id="PTHR33734:SF22">
    <property type="entry name" value="MEMBRANE-BOUND LYTIC MUREIN TRANSGLYCOSYLASE D"/>
    <property type="match status" value="1"/>
</dbReference>
<keyword evidence="3" id="KW-1185">Reference proteome</keyword>
<dbReference type="SMART" id="SM00257">
    <property type="entry name" value="LysM"/>
    <property type="match status" value="3"/>
</dbReference>
<dbReference type="SUPFAM" id="SSF54106">
    <property type="entry name" value="LysM domain"/>
    <property type="match status" value="3"/>
</dbReference>
<dbReference type="InterPro" id="IPR018392">
    <property type="entry name" value="LysM"/>
</dbReference>
<gene>
    <name evidence="2" type="ORF">D7V94_02000</name>
</gene>
<dbReference type="Proteomes" id="UP000280696">
    <property type="component" value="Unassembled WGS sequence"/>
</dbReference>
<dbReference type="RefSeq" id="WP_120466238.1">
    <property type="nucleotide sequence ID" value="NZ_RAYQ01000001.1"/>
</dbReference>
<feature type="domain" description="LysM" evidence="1">
    <location>
        <begin position="614"/>
        <end position="657"/>
    </location>
</feature>
<dbReference type="InterPro" id="IPR036779">
    <property type="entry name" value="LysM_dom_sf"/>
</dbReference>
<dbReference type="Gene3D" id="1.10.101.10">
    <property type="entry name" value="PGBD-like superfamily/PGBD"/>
    <property type="match status" value="2"/>
</dbReference>